<reference evidence="4" key="1">
    <citation type="journal article" date="2019" name="Int. J. Syst. Evol. Microbiol.">
        <title>The Global Catalogue of Microorganisms (GCM) 10K type strain sequencing project: providing services to taxonomists for standard genome sequencing and annotation.</title>
        <authorList>
            <consortium name="The Broad Institute Genomics Platform"/>
            <consortium name="The Broad Institute Genome Sequencing Center for Infectious Disease"/>
            <person name="Wu L."/>
            <person name="Ma J."/>
        </authorList>
    </citation>
    <scope>NUCLEOTIDE SEQUENCE [LARGE SCALE GENOMIC DNA]</scope>
    <source>
        <strain evidence="4">NBRC 103166</strain>
    </source>
</reference>
<organism evidence="3 4">
    <name type="scientific">Psychromonas marina</name>
    <dbReference type="NCBI Taxonomy" id="88364"/>
    <lineage>
        <taxon>Bacteria</taxon>
        <taxon>Pseudomonadati</taxon>
        <taxon>Pseudomonadota</taxon>
        <taxon>Gammaproteobacteria</taxon>
        <taxon>Alteromonadales</taxon>
        <taxon>Psychromonadaceae</taxon>
        <taxon>Psychromonas</taxon>
    </lineage>
</organism>
<gene>
    <name evidence="3" type="primary">sypH</name>
    <name evidence="3" type="ORF">GCM10007916_23500</name>
</gene>
<proteinExistence type="predicted"/>
<sequence length="336" mass="37261">MQKHNIWLLLDSSKSGGIESHVQQLSEGLTSHGEQVEVVFMTDYGHHPLRDRLDTLGIRHTSLDGTFSTLYKTIKQQQPMVVHTHGYKAGILGRFAARLNRIACISTYHAGEIATGKLGFYDWLDRFTACLSNKNFAVSPQIATRLPGQVALFDNFVNTDHLSDATGEQIAFVGRVSEEKGPDYFKALASLLPNLDFHLYGEGPQLPELQKQCPKNLILHGQQDDMSLVWSNIGLLVLPSRFEGLPMAALEAMARGIPVLAFNVGALNKLIDHGFNGWLIEPGNMDLLTKQVSAWSTFSEQHKQCLQSACKSTIKKQFSSCVAIPKLIADYQQVVK</sequence>
<dbReference type="Proteomes" id="UP001157353">
    <property type="component" value="Unassembled WGS sequence"/>
</dbReference>
<feature type="domain" description="Glycosyltransferase subfamily 4-like N-terminal" evidence="2">
    <location>
        <begin position="16"/>
        <end position="146"/>
    </location>
</feature>
<dbReference type="Pfam" id="PF00534">
    <property type="entry name" value="Glycos_transf_1"/>
    <property type="match status" value="1"/>
</dbReference>
<dbReference type="Pfam" id="PF13439">
    <property type="entry name" value="Glyco_transf_4"/>
    <property type="match status" value="1"/>
</dbReference>
<evidence type="ECO:0000259" key="1">
    <source>
        <dbReference type="Pfam" id="PF00534"/>
    </source>
</evidence>
<dbReference type="RefSeq" id="WP_284204405.1">
    <property type="nucleotide sequence ID" value="NZ_BSPQ01000013.1"/>
</dbReference>
<dbReference type="InterPro" id="IPR050194">
    <property type="entry name" value="Glycosyltransferase_grp1"/>
</dbReference>
<dbReference type="GO" id="GO:0016740">
    <property type="term" value="F:transferase activity"/>
    <property type="evidence" value="ECO:0007669"/>
    <property type="project" value="UniProtKB-KW"/>
</dbReference>
<evidence type="ECO:0000313" key="4">
    <source>
        <dbReference type="Proteomes" id="UP001157353"/>
    </source>
</evidence>
<evidence type="ECO:0000259" key="2">
    <source>
        <dbReference type="Pfam" id="PF13439"/>
    </source>
</evidence>
<dbReference type="PANTHER" id="PTHR45947:SF3">
    <property type="entry name" value="SULFOQUINOVOSYL TRANSFERASE SQD2"/>
    <property type="match status" value="1"/>
</dbReference>
<keyword evidence="4" id="KW-1185">Reference proteome</keyword>
<comment type="caution">
    <text evidence="3">The sequence shown here is derived from an EMBL/GenBank/DDBJ whole genome shotgun (WGS) entry which is preliminary data.</text>
</comment>
<evidence type="ECO:0000313" key="3">
    <source>
        <dbReference type="EMBL" id="GLS91281.1"/>
    </source>
</evidence>
<dbReference type="PANTHER" id="PTHR45947">
    <property type="entry name" value="SULFOQUINOVOSYL TRANSFERASE SQD2"/>
    <property type="match status" value="1"/>
</dbReference>
<dbReference type="InterPro" id="IPR001296">
    <property type="entry name" value="Glyco_trans_1"/>
</dbReference>
<accession>A0ABQ6E1P4</accession>
<dbReference type="EMBL" id="BSPQ01000013">
    <property type="protein sequence ID" value="GLS91281.1"/>
    <property type="molecule type" value="Genomic_DNA"/>
</dbReference>
<dbReference type="SUPFAM" id="SSF53756">
    <property type="entry name" value="UDP-Glycosyltransferase/glycogen phosphorylase"/>
    <property type="match status" value="1"/>
</dbReference>
<feature type="domain" description="Glycosyl transferase family 1" evidence="1">
    <location>
        <begin position="161"/>
        <end position="307"/>
    </location>
</feature>
<keyword evidence="3" id="KW-0808">Transferase</keyword>
<protein>
    <submittedName>
        <fullName evidence="3">Glycosyl transferase</fullName>
    </submittedName>
</protein>
<dbReference type="CDD" id="cd03801">
    <property type="entry name" value="GT4_PimA-like"/>
    <property type="match status" value="1"/>
</dbReference>
<dbReference type="InterPro" id="IPR028098">
    <property type="entry name" value="Glyco_trans_4-like_N"/>
</dbReference>
<name>A0ABQ6E1P4_9GAMM</name>
<dbReference type="Gene3D" id="3.40.50.2000">
    <property type="entry name" value="Glycogen Phosphorylase B"/>
    <property type="match status" value="2"/>
</dbReference>